<dbReference type="EMBL" id="JACXVP010000010">
    <property type="protein sequence ID" value="KAG5583633.1"/>
    <property type="molecule type" value="Genomic_DNA"/>
</dbReference>
<dbReference type="PANTHER" id="PTHR33463:SF198">
    <property type="entry name" value="RPP4C3"/>
    <property type="match status" value="1"/>
</dbReference>
<feature type="domain" description="Disease resistance protein At4g27190-like leucine-rich repeats" evidence="3">
    <location>
        <begin position="668"/>
        <end position="783"/>
    </location>
</feature>
<proteinExistence type="predicted"/>
<comment type="caution">
    <text evidence="4">The sequence shown here is derived from an EMBL/GenBank/DDBJ whole genome shotgun (WGS) entry which is preliminary data.</text>
</comment>
<feature type="domain" description="Disease resistance protein At4g27190-like leucine-rich repeats" evidence="3">
    <location>
        <begin position="506"/>
        <end position="622"/>
    </location>
</feature>
<dbReference type="Pfam" id="PF23247">
    <property type="entry name" value="LRR_RPS2"/>
    <property type="match status" value="5"/>
</dbReference>
<evidence type="ECO:0000313" key="4">
    <source>
        <dbReference type="EMBL" id="KAG5583633.1"/>
    </source>
</evidence>
<dbReference type="Proteomes" id="UP000824120">
    <property type="component" value="Chromosome 10"/>
</dbReference>
<dbReference type="OrthoDB" id="1294267at2759"/>
<feature type="domain" description="Disease resistance protein At4g27190-like leucine-rich repeats" evidence="3">
    <location>
        <begin position="14"/>
        <end position="140"/>
    </location>
</feature>
<evidence type="ECO:0000256" key="1">
    <source>
        <dbReference type="ARBA" id="ARBA00022821"/>
    </source>
</evidence>
<dbReference type="PANTHER" id="PTHR33463">
    <property type="entry name" value="NB-ARC DOMAIN-CONTAINING PROTEIN-RELATED"/>
    <property type="match status" value="1"/>
</dbReference>
<feature type="compositionally biased region" description="Acidic residues" evidence="2">
    <location>
        <begin position="822"/>
        <end position="848"/>
    </location>
</feature>
<gene>
    <name evidence="4" type="ORF">H5410_054260</name>
</gene>
<evidence type="ECO:0000256" key="2">
    <source>
        <dbReference type="SAM" id="MobiDB-lite"/>
    </source>
</evidence>
<organism evidence="4 5">
    <name type="scientific">Solanum commersonii</name>
    <name type="common">Commerson's wild potato</name>
    <name type="synonym">Commerson's nightshade</name>
    <dbReference type="NCBI Taxonomy" id="4109"/>
    <lineage>
        <taxon>Eukaryota</taxon>
        <taxon>Viridiplantae</taxon>
        <taxon>Streptophyta</taxon>
        <taxon>Embryophyta</taxon>
        <taxon>Tracheophyta</taxon>
        <taxon>Spermatophyta</taxon>
        <taxon>Magnoliopsida</taxon>
        <taxon>eudicotyledons</taxon>
        <taxon>Gunneridae</taxon>
        <taxon>Pentapetalae</taxon>
        <taxon>asterids</taxon>
        <taxon>lamiids</taxon>
        <taxon>Solanales</taxon>
        <taxon>Solanaceae</taxon>
        <taxon>Solanoideae</taxon>
        <taxon>Solaneae</taxon>
        <taxon>Solanum</taxon>
    </lineage>
</organism>
<reference evidence="4 5" key="1">
    <citation type="submission" date="2020-09" db="EMBL/GenBank/DDBJ databases">
        <title>De no assembly of potato wild relative species, Solanum commersonii.</title>
        <authorList>
            <person name="Cho K."/>
        </authorList>
    </citation>
    <scope>NUCLEOTIDE SEQUENCE [LARGE SCALE GENOMIC DNA]</scope>
    <source>
        <strain evidence="4">LZ3.2</strain>
        <tissue evidence="4">Leaf</tissue>
    </source>
</reference>
<dbReference type="InterPro" id="IPR032675">
    <property type="entry name" value="LRR_dom_sf"/>
</dbReference>
<dbReference type="Gene3D" id="3.80.10.10">
    <property type="entry name" value="Ribonuclease Inhibitor"/>
    <property type="match status" value="5"/>
</dbReference>
<dbReference type="InterPro" id="IPR057135">
    <property type="entry name" value="At4g27190-like_LRR"/>
</dbReference>
<dbReference type="AlphaFoldDB" id="A0A9J5X5Q6"/>
<feature type="domain" description="Disease resistance protein At4g27190-like leucine-rich repeats" evidence="3">
    <location>
        <begin position="176"/>
        <end position="296"/>
    </location>
</feature>
<keyword evidence="1" id="KW-0611">Plant defense</keyword>
<evidence type="ECO:0000259" key="3">
    <source>
        <dbReference type="Pfam" id="PF23247"/>
    </source>
</evidence>
<feature type="domain" description="Disease resistance protein At4g27190-like leucine-rich repeats" evidence="3">
    <location>
        <begin position="344"/>
        <end position="458"/>
    </location>
</feature>
<feature type="region of interest" description="Disordered" evidence="2">
    <location>
        <begin position="814"/>
        <end position="856"/>
    </location>
</feature>
<evidence type="ECO:0000313" key="5">
    <source>
        <dbReference type="Proteomes" id="UP000824120"/>
    </source>
</evidence>
<sequence>MQGLEHLQVSCPSLEKLSISSADSISSLFSHQLPYFSKLQTLEVENCVKLRNLMSPSMYRCLLNLRTLNIENCESMEEVITEEEHQGEEMTNEPLFPLLEKLTLQRLPKLEHFFLTKHALKFPFLIQVYISQCPKMKTFVQQGVYMGTTSLNSVNNDDEMKAMFNSKISCPNLEVLSIYEANSISALCSHQLPTDYFTKLQTLNVWHCGKLRNLMSPSVARGALNLQILKIDDCPSMEEVITKEEQQGERIMTLFPFLEELKLSRLPKLGHFFLTEHALEFPLLRNVTIDGCPGMKPFVQQGISVSTPILKCDDEVNVDDLNKTMFNYKIFCPNLEHLYIWKLESISALCSHQLPTDYFTKLQTLNVSRCGKLRNLMSPSVARGAFNLQILKIDDCPSMEEVITEEEQQGEGIMTLFPLLEELELSRLPKLGHFFLTEHALTFPFLRKMKIDGCPGMKPFVQQGISVSTPILKCDDEVNVDDLNKAMFNYKIFCPNLEHLYIWRLESISALCSHQLPTDYFTKLQTLNVWHCGKLRNLMSPSVARGALNLQILEIDDCPSMEEVITEEEQQGEGIMTLFPLLEELELSRLPKLGHFFLTEHALTFPFLRKMKIDGCPEMKTFVQQGISVSTPILKCDDEVNVDDLNKAMFNYKIFCPNLEHLYIWRLESISALCSHQLPTDYFTKLQTLNVWHCGKLRNLMSPSVARGALNLQILEIEGCESMEEVIKEEEQQGEGIMTLFPLLEELELSRLPKLGHFFLTEHALEFPLLRNVTIRGCPGMKTFVQQGISVSTPILKCDDEVKVDDLNNWIQQRFNSQEQSEASDDDDEFEASDDDESEATNGDESEATESRKVEP</sequence>
<dbReference type="SUPFAM" id="SSF52047">
    <property type="entry name" value="RNI-like"/>
    <property type="match status" value="3"/>
</dbReference>
<keyword evidence="5" id="KW-1185">Reference proteome</keyword>
<protein>
    <recommendedName>
        <fullName evidence="3">Disease resistance protein At4g27190-like leucine-rich repeats domain-containing protein</fullName>
    </recommendedName>
</protein>
<accession>A0A9J5X5Q6</accession>
<name>A0A9J5X5Q6_SOLCO</name>
<dbReference type="InterPro" id="IPR050905">
    <property type="entry name" value="Plant_NBS-LRR"/>
</dbReference>